<dbReference type="GO" id="GO:0005047">
    <property type="term" value="F:signal recognition particle binding"/>
    <property type="evidence" value="ECO:0007669"/>
    <property type="project" value="TreeGrafter"/>
</dbReference>
<dbReference type="FunFam" id="3.40.50.300:FF:000695">
    <property type="entry name" value="Flagellar biosynthesis regulator FlhF"/>
    <property type="match status" value="1"/>
</dbReference>
<comment type="function">
    <text evidence="12">Necessary for flagellar biosynthesis. May be involved in translocation of the flagellum.</text>
</comment>
<evidence type="ECO:0000313" key="19">
    <source>
        <dbReference type="Proteomes" id="UP000543804"/>
    </source>
</evidence>
<protein>
    <recommendedName>
        <fullName evidence="3 13">Flagellar biosynthesis protein FlhF</fullName>
    </recommendedName>
</protein>
<dbReference type="GO" id="GO:0044781">
    <property type="term" value="P:bacterial-type flagellum organization"/>
    <property type="evidence" value="ECO:0007669"/>
    <property type="project" value="UniProtKB-UniRule"/>
</dbReference>
<evidence type="ECO:0000313" key="18">
    <source>
        <dbReference type="EMBL" id="NMD98228.1"/>
    </source>
</evidence>
<keyword evidence="11" id="KW-1006">Bacterial flagellum protein export</keyword>
<keyword evidence="18" id="KW-0969">Cilium</keyword>
<feature type="coiled-coil region" evidence="14">
    <location>
        <begin position="108"/>
        <end position="142"/>
    </location>
</feature>
<evidence type="ECO:0000256" key="6">
    <source>
        <dbReference type="ARBA" id="ARBA00022741"/>
    </source>
</evidence>
<evidence type="ECO:0000256" key="5">
    <source>
        <dbReference type="ARBA" id="ARBA00022475"/>
    </source>
</evidence>
<dbReference type="SUPFAM" id="SSF52540">
    <property type="entry name" value="P-loop containing nucleoside triphosphate hydrolases"/>
    <property type="match status" value="1"/>
</dbReference>
<evidence type="ECO:0000259" key="16">
    <source>
        <dbReference type="SMART" id="SM00382"/>
    </source>
</evidence>
<dbReference type="InterPro" id="IPR000897">
    <property type="entry name" value="SRP54_GTPase_dom"/>
</dbReference>
<dbReference type="PANTHER" id="PTHR43134">
    <property type="entry name" value="SIGNAL RECOGNITION PARTICLE RECEPTOR SUBUNIT ALPHA"/>
    <property type="match status" value="1"/>
</dbReference>
<evidence type="ECO:0000256" key="13">
    <source>
        <dbReference type="NCBIfam" id="TIGR03499"/>
    </source>
</evidence>
<keyword evidence="18" id="KW-0966">Cell projection</keyword>
<evidence type="ECO:0000256" key="8">
    <source>
        <dbReference type="ARBA" id="ARBA00022927"/>
    </source>
</evidence>
<feature type="domain" description="AAA+ ATPase" evidence="16">
    <location>
        <begin position="271"/>
        <end position="418"/>
    </location>
</feature>
<comment type="subcellular location">
    <subcellularLocation>
        <location evidence="1">Cell membrane</location>
        <topology evidence="1">Peripheral membrane protein</topology>
        <orientation evidence="1">Cytoplasmic side</orientation>
    </subcellularLocation>
</comment>
<keyword evidence="7" id="KW-1005">Bacterial flagellum biogenesis</keyword>
<evidence type="ECO:0000256" key="2">
    <source>
        <dbReference type="ARBA" id="ARBA00008531"/>
    </source>
</evidence>
<dbReference type="RefSeq" id="WP_170077021.1">
    <property type="nucleotide sequence ID" value="NZ_JABAFA010000002.1"/>
</dbReference>
<keyword evidence="5" id="KW-1003">Cell membrane</keyword>
<evidence type="ECO:0000256" key="12">
    <source>
        <dbReference type="ARBA" id="ARBA00025337"/>
    </source>
</evidence>
<comment type="caution">
    <text evidence="18">The sequence shown here is derived from an EMBL/GenBank/DDBJ whole genome shotgun (WGS) entry which is preliminary data.</text>
</comment>
<keyword evidence="10" id="KW-0472">Membrane</keyword>
<evidence type="ECO:0000256" key="1">
    <source>
        <dbReference type="ARBA" id="ARBA00004413"/>
    </source>
</evidence>
<dbReference type="AlphaFoldDB" id="A0A848B4Y6"/>
<sequence length="464" mass="50205">MQIKVYKAATVKEAMQQVKAELGADAVILHTKKYREGGILGIGAKEVVEVTAALEDAPAAQKPRAKKKLDVVSRPDGSELPPVTPARTSQAMQQYRQAQPTVASAGKARSVSEAAAQAAEEKRAAQQRFDALVQSLAQQENTNPRIIKADARAEQTDIRAVEGDGPEAEKAGGEAQMADAKKIQDLQAELTQMKSLLAQVMAKEQPAGVRTLQDALKEQEVDEAILKDLAGAAAAGETLRDSLTEEAHAVLADYLKAHMTFANGIRLNQHGCRIVALIGPTGVGKTTTLAKIAARFVLEQGVDAALITADTYRISAVEQLKTYSDIIGLPLEIVYTPQELQTALHKFRQKDLVLIDTAGRSQHNEFQMKELVDFLAANPRIERHLVMSATTKNRDAADILEKFSVCEPDCIVFTKTDETASVGMILNLLYQKEVALSFLTNGQSVPDDIVPATPEALADLLLRE</sequence>
<dbReference type="Gene3D" id="1.20.120.1380">
    <property type="entry name" value="Flagellar FlhF biosynthesis protein, N domain"/>
    <property type="match status" value="1"/>
</dbReference>
<evidence type="ECO:0000256" key="7">
    <source>
        <dbReference type="ARBA" id="ARBA00022795"/>
    </source>
</evidence>
<organism evidence="18 19">
    <name type="scientific">Selenomonas bovis</name>
    <dbReference type="NCBI Taxonomy" id="416586"/>
    <lineage>
        <taxon>Bacteria</taxon>
        <taxon>Bacillati</taxon>
        <taxon>Bacillota</taxon>
        <taxon>Negativicutes</taxon>
        <taxon>Selenomonadales</taxon>
        <taxon>Selenomonadaceae</taxon>
        <taxon>Selenomonas</taxon>
    </lineage>
</organism>
<keyword evidence="19" id="KW-1185">Reference proteome</keyword>
<feature type="domain" description="SRP54-type proteins GTP-binding" evidence="17">
    <location>
        <begin position="272"/>
        <end position="463"/>
    </location>
</feature>
<dbReference type="InterPro" id="IPR027417">
    <property type="entry name" value="P-loop_NTPase"/>
</dbReference>
<evidence type="ECO:0000256" key="15">
    <source>
        <dbReference type="SAM" id="MobiDB-lite"/>
    </source>
</evidence>
<keyword evidence="6" id="KW-0547">Nucleotide-binding</keyword>
<keyword evidence="4" id="KW-0813">Transport</keyword>
<name>A0A848B4Y6_9FIRM</name>
<evidence type="ECO:0000256" key="4">
    <source>
        <dbReference type="ARBA" id="ARBA00022448"/>
    </source>
</evidence>
<dbReference type="PANTHER" id="PTHR43134:SF3">
    <property type="entry name" value="FLAGELLAR BIOSYNTHESIS PROTEIN FLHF"/>
    <property type="match status" value="1"/>
</dbReference>
<keyword evidence="9" id="KW-0342">GTP-binding</keyword>
<comment type="similarity">
    <text evidence="2">Belongs to the GTP-binding SRP family.</text>
</comment>
<dbReference type="GO" id="GO:0006614">
    <property type="term" value="P:SRP-dependent cotranslational protein targeting to membrane"/>
    <property type="evidence" value="ECO:0007669"/>
    <property type="project" value="UniProtKB-UniRule"/>
</dbReference>
<dbReference type="CDD" id="cd17873">
    <property type="entry name" value="FlhF"/>
    <property type="match status" value="1"/>
</dbReference>
<dbReference type="SMART" id="SM00382">
    <property type="entry name" value="AAA"/>
    <property type="match status" value="1"/>
</dbReference>
<feature type="region of interest" description="Disordered" evidence="15">
    <location>
        <begin position="61"/>
        <end position="88"/>
    </location>
</feature>
<evidence type="ECO:0000256" key="3">
    <source>
        <dbReference type="ARBA" id="ARBA00014919"/>
    </source>
</evidence>
<dbReference type="InterPro" id="IPR047040">
    <property type="entry name" value="FlhF__GTPase_dom"/>
</dbReference>
<proteinExistence type="inferred from homology"/>
<keyword evidence="8" id="KW-0653">Protein transport</keyword>
<evidence type="ECO:0000256" key="10">
    <source>
        <dbReference type="ARBA" id="ARBA00023136"/>
    </source>
</evidence>
<evidence type="ECO:0000256" key="9">
    <source>
        <dbReference type="ARBA" id="ARBA00023134"/>
    </source>
</evidence>
<dbReference type="Proteomes" id="UP000543804">
    <property type="component" value="Unassembled WGS sequence"/>
</dbReference>
<dbReference type="Pfam" id="PF00448">
    <property type="entry name" value="SRP54"/>
    <property type="match status" value="1"/>
</dbReference>
<evidence type="ECO:0000256" key="14">
    <source>
        <dbReference type="SAM" id="Coils"/>
    </source>
</evidence>
<dbReference type="GO" id="GO:0003924">
    <property type="term" value="F:GTPase activity"/>
    <property type="evidence" value="ECO:0007669"/>
    <property type="project" value="UniProtKB-UniRule"/>
</dbReference>
<dbReference type="SMART" id="SM00962">
    <property type="entry name" value="SRP54"/>
    <property type="match status" value="1"/>
</dbReference>
<reference evidence="18 19" key="1">
    <citation type="submission" date="2020-04" db="EMBL/GenBank/DDBJ databases">
        <authorList>
            <person name="Hitch T.C.A."/>
            <person name="Wylensek D."/>
            <person name="Clavel T."/>
        </authorList>
    </citation>
    <scope>NUCLEOTIDE SEQUENCE [LARGE SCALE GENOMIC DNA]</scope>
    <source>
        <strain evidence="18 19">PG-130-P53-12</strain>
    </source>
</reference>
<keyword evidence="14" id="KW-0175">Coiled coil</keyword>
<feature type="compositionally biased region" description="Basic and acidic residues" evidence="15">
    <location>
        <begin position="68"/>
        <end position="77"/>
    </location>
</feature>
<accession>A0A848B4Y6</accession>
<dbReference type="GO" id="GO:0005525">
    <property type="term" value="F:GTP binding"/>
    <property type="evidence" value="ECO:0007669"/>
    <property type="project" value="UniProtKB-UniRule"/>
</dbReference>
<dbReference type="GO" id="GO:0015031">
    <property type="term" value="P:protein transport"/>
    <property type="evidence" value="ECO:0007669"/>
    <property type="project" value="UniProtKB-KW"/>
</dbReference>
<dbReference type="InterPro" id="IPR020006">
    <property type="entry name" value="FlhF"/>
</dbReference>
<dbReference type="NCBIfam" id="TIGR03499">
    <property type="entry name" value="FlhF"/>
    <property type="match status" value="1"/>
</dbReference>
<dbReference type="Gene3D" id="3.40.50.300">
    <property type="entry name" value="P-loop containing nucleotide triphosphate hydrolases"/>
    <property type="match status" value="1"/>
</dbReference>
<dbReference type="GO" id="GO:0005886">
    <property type="term" value="C:plasma membrane"/>
    <property type="evidence" value="ECO:0007669"/>
    <property type="project" value="UniProtKB-SubCell"/>
</dbReference>
<gene>
    <name evidence="18" type="primary">flhF</name>
    <name evidence="18" type="ORF">HF878_01835</name>
</gene>
<dbReference type="InterPro" id="IPR003593">
    <property type="entry name" value="AAA+_ATPase"/>
</dbReference>
<keyword evidence="18" id="KW-0282">Flagellum</keyword>
<evidence type="ECO:0000259" key="17">
    <source>
        <dbReference type="SMART" id="SM00962"/>
    </source>
</evidence>
<dbReference type="EMBL" id="JABAFA010000002">
    <property type="protein sequence ID" value="NMD98228.1"/>
    <property type="molecule type" value="Genomic_DNA"/>
</dbReference>
<evidence type="ECO:0000256" key="11">
    <source>
        <dbReference type="ARBA" id="ARBA00023225"/>
    </source>
</evidence>